<dbReference type="InterPro" id="IPR000189">
    <property type="entry name" value="Transglyc_AS"/>
</dbReference>
<reference evidence="4" key="1">
    <citation type="submission" date="2020-12" db="EMBL/GenBank/DDBJ databases">
        <title>Genomic characterization of non-nitrogen-fixing Frankia strains.</title>
        <authorList>
            <person name="Carlos-Shanley C."/>
            <person name="Guerra T."/>
            <person name="Hahn D."/>
        </authorList>
    </citation>
    <scope>NUCLEOTIDE SEQUENCE</scope>
    <source>
        <strain evidence="4">CN6</strain>
    </source>
</reference>
<organism evidence="4 5">
    <name type="scientific">Frankia nepalensis</name>
    <dbReference type="NCBI Taxonomy" id="1836974"/>
    <lineage>
        <taxon>Bacteria</taxon>
        <taxon>Bacillati</taxon>
        <taxon>Actinomycetota</taxon>
        <taxon>Actinomycetes</taxon>
        <taxon>Frankiales</taxon>
        <taxon>Frankiaceae</taxon>
        <taxon>Frankia</taxon>
    </lineage>
</organism>
<dbReference type="Gene3D" id="1.10.530.10">
    <property type="match status" value="1"/>
</dbReference>
<dbReference type="GO" id="GO:0016020">
    <property type="term" value="C:membrane"/>
    <property type="evidence" value="ECO:0007669"/>
    <property type="project" value="InterPro"/>
</dbReference>
<dbReference type="SMART" id="SM00257">
    <property type="entry name" value="LysM"/>
    <property type="match status" value="2"/>
</dbReference>
<dbReference type="InterPro" id="IPR008258">
    <property type="entry name" value="Transglycosylase_SLT_dom_1"/>
</dbReference>
<dbReference type="GO" id="GO:0000270">
    <property type="term" value="P:peptidoglycan metabolic process"/>
    <property type="evidence" value="ECO:0007669"/>
    <property type="project" value="InterPro"/>
</dbReference>
<feature type="domain" description="LysM" evidence="3">
    <location>
        <begin position="118"/>
        <end position="162"/>
    </location>
</feature>
<dbReference type="SUPFAM" id="SSF53955">
    <property type="entry name" value="Lysozyme-like"/>
    <property type="match status" value="1"/>
</dbReference>
<dbReference type="EMBL" id="JAEACQ010000280">
    <property type="protein sequence ID" value="MBL7631651.1"/>
    <property type="molecule type" value="Genomic_DNA"/>
</dbReference>
<dbReference type="InterPro" id="IPR036779">
    <property type="entry name" value="LysM_dom_sf"/>
</dbReference>
<dbReference type="PANTHER" id="PTHR37423">
    <property type="entry name" value="SOLUBLE LYTIC MUREIN TRANSGLYCOSYLASE-RELATED"/>
    <property type="match status" value="1"/>
</dbReference>
<dbReference type="CDD" id="cd16896">
    <property type="entry name" value="LT_Slt70-like"/>
    <property type="match status" value="1"/>
</dbReference>
<proteinExistence type="inferred from homology"/>
<dbReference type="Gene3D" id="3.10.350.10">
    <property type="entry name" value="LysM domain"/>
    <property type="match status" value="2"/>
</dbReference>
<comment type="caution">
    <text evidence="4">The sequence shown here is derived from an EMBL/GenBank/DDBJ whole genome shotgun (WGS) entry which is preliminary data.</text>
</comment>
<dbReference type="CDD" id="cd00118">
    <property type="entry name" value="LysM"/>
    <property type="match status" value="2"/>
</dbReference>
<dbReference type="PROSITE" id="PS00922">
    <property type="entry name" value="TRANSGLYCOSYLASE"/>
    <property type="match status" value="1"/>
</dbReference>
<evidence type="ECO:0000256" key="2">
    <source>
        <dbReference type="SAM" id="MobiDB-lite"/>
    </source>
</evidence>
<dbReference type="SUPFAM" id="SSF54106">
    <property type="entry name" value="LysM domain"/>
    <property type="match status" value="2"/>
</dbReference>
<feature type="region of interest" description="Disordered" evidence="2">
    <location>
        <begin position="1"/>
        <end position="21"/>
    </location>
</feature>
<evidence type="ECO:0000256" key="1">
    <source>
        <dbReference type="ARBA" id="ARBA00007734"/>
    </source>
</evidence>
<evidence type="ECO:0000313" key="5">
    <source>
        <dbReference type="Proteomes" id="UP000604475"/>
    </source>
</evidence>
<dbReference type="PANTHER" id="PTHR37423:SF2">
    <property type="entry name" value="MEMBRANE-BOUND LYTIC MUREIN TRANSGLYCOSYLASE C"/>
    <property type="match status" value="1"/>
</dbReference>
<feature type="region of interest" description="Disordered" evidence="2">
    <location>
        <begin position="93"/>
        <end position="123"/>
    </location>
</feature>
<evidence type="ECO:0000259" key="3">
    <source>
        <dbReference type="PROSITE" id="PS51782"/>
    </source>
</evidence>
<name>A0A937UUX6_9ACTN</name>
<dbReference type="PROSITE" id="PS51782">
    <property type="entry name" value="LYSM"/>
    <property type="match status" value="2"/>
</dbReference>
<sequence length="356" mass="35386">MRPRRPTRRPAPPRVIRPGRATRRGVGMLAGLLTVAALSGAAAGGWGPYEVGPGDSLWSLAERHGTTVERIRTMNGLSTDDLKIGELLYLPGSRPGTAPAAPPGQGGGAGETGAAPPGGHVVEPGESLSLLAARAGLTVAELAELNGLDPGDGLQIGQLLLIVPPGSPVAGATGTAAAGTAAAAMTDTAAATAAAASGGAYGAGAGPGAAGAVGGGPPASGDERAIRQLIRAEAARQGVDPALALAVASVESGFDPTAVSHVGAVGVMQLMPRTAAWLAGMLGQPIDRADAHDNITGGVAFLRFLLGATSPDQLTAIGAYYQGLDSVRRHGFFPDTAGYVWKVTTRRAEFAQGAQS</sequence>
<dbReference type="Pfam" id="PF01476">
    <property type="entry name" value="LysM"/>
    <property type="match status" value="2"/>
</dbReference>
<dbReference type="InterPro" id="IPR023346">
    <property type="entry name" value="Lysozyme-like_dom_sf"/>
</dbReference>
<dbReference type="InterPro" id="IPR018392">
    <property type="entry name" value="LysM"/>
</dbReference>
<comment type="similarity">
    <text evidence="1">Belongs to the transglycosylase Slt family.</text>
</comment>
<keyword evidence="5" id="KW-1185">Reference proteome</keyword>
<dbReference type="GO" id="GO:0008933">
    <property type="term" value="F:peptidoglycan lytic transglycosylase activity"/>
    <property type="evidence" value="ECO:0007669"/>
    <property type="project" value="InterPro"/>
</dbReference>
<evidence type="ECO:0000313" key="4">
    <source>
        <dbReference type="EMBL" id="MBL7631651.1"/>
    </source>
</evidence>
<accession>A0A937UUX6</accession>
<dbReference type="Proteomes" id="UP000604475">
    <property type="component" value="Unassembled WGS sequence"/>
</dbReference>
<gene>
    <name evidence="4" type="ORF">I7412_31735</name>
</gene>
<dbReference type="Pfam" id="PF01464">
    <property type="entry name" value="SLT"/>
    <property type="match status" value="1"/>
</dbReference>
<dbReference type="RefSeq" id="WP_203005418.1">
    <property type="nucleotide sequence ID" value="NZ_JADWYU010000213.1"/>
</dbReference>
<dbReference type="AlphaFoldDB" id="A0A937UUX6"/>
<protein>
    <submittedName>
        <fullName evidence="4">LysM peptidoglycan-binding domain-containing protein</fullName>
    </submittedName>
</protein>
<feature type="domain" description="LysM" evidence="3">
    <location>
        <begin position="47"/>
        <end position="90"/>
    </location>
</feature>